<evidence type="ECO:0000313" key="1">
    <source>
        <dbReference type="EMBL" id="EXU79451.1"/>
    </source>
</evidence>
<dbReference type="AlphaFoldDB" id="A0A014MCE1"/>
<comment type="caution">
    <text evidence="1">The sequence shown here is derived from an EMBL/GenBank/DDBJ whole genome shotgun (WGS) entry which is preliminary data.</text>
</comment>
<dbReference type="Proteomes" id="UP000020766">
    <property type="component" value="Unassembled WGS sequence"/>
</dbReference>
<name>A0A014MCE1_9BURK</name>
<accession>A0A014MCE1</accession>
<keyword evidence="2" id="KW-1185">Reference proteome</keyword>
<protein>
    <submittedName>
        <fullName evidence="1">Uncharacterized protein</fullName>
    </submittedName>
</protein>
<gene>
    <name evidence="1" type="ORF">AX13_04905</name>
</gene>
<reference evidence="1 2" key="1">
    <citation type="submission" date="2014-01" db="EMBL/GenBank/DDBJ databases">
        <title>Interspecies Systems Biology Uncovers Metabolites Affecting C. elegans Gene Expression and Life History Traits.</title>
        <authorList>
            <person name="Watson E."/>
            <person name="Macneil L.T."/>
            <person name="Ritter A.D."/>
            <person name="Yilmaz L.S."/>
            <person name="Rosebrock A.P."/>
            <person name="Caudy A.A."/>
            <person name="Walhout A.J."/>
        </authorList>
    </citation>
    <scope>NUCLEOTIDE SEQUENCE [LARGE SCALE GENOMIC DNA]</scope>
    <source>
        <strain evidence="1 2">DA1877</strain>
    </source>
</reference>
<evidence type="ECO:0000313" key="2">
    <source>
        <dbReference type="Proteomes" id="UP000020766"/>
    </source>
</evidence>
<proteinExistence type="predicted"/>
<sequence>MRIRGPFDSGLYAGLLKIEETVLGRCFTKKNTDSAQHVVMALAKELCDLNAGGGDDAVVDGKLWTSRNDS</sequence>
<organism evidence="1 2">
    <name type="scientific">Comamonas aquatica DA1877</name>
    <dbReference type="NCBI Taxonomy" id="1457173"/>
    <lineage>
        <taxon>Bacteria</taxon>
        <taxon>Pseudomonadati</taxon>
        <taxon>Pseudomonadota</taxon>
        <taxon>Betaproteobacteria</taxon>
        <taxon>Burkholderiales</taxon>
        <taxon>Comamonadaceae</taxon>
        <taxon>Comamonas</taxon>
    </lineage>
</organism>
<dbReference type="EMBL" id="JBOK01000016">
    <property type="protein sequence ID" value="EXU79451.1"/>
    <property type="molecule type" value="Genomic_DNA"/>
</dbReference>